<dbReference type="CDD" id="cd03364">
    <property type="entry name" value="TOPRIM_DnaG_primases"/>
    <property type="match status" value="1"/>
</dbReference>
<evidence type="ECO:0000313" key="14">
    <source>
        <dbReference type="EMBL" id="KUG22860.1"/>
    </source>
</evidence>
<keyword evidence="9" id="KW-0862">Zinc</keyword>
<dbReference type="SUPFAM" id="SSF57783">
    <property type="entry name" value="Zinc beta-ribbon"/>
    <property type="match status" value="1"/>
</dbReference>
<dbReference type="Pfam" id="PF08275">
    <property type="entry name" value="DNAG_N"/>
    <property type="match status" value="1"/>
</dbReference>
<evidence type="ECO:0000256" key="1">
    <source>
        <dbReference type="ARBA" id="ARBA00001947"/>
    </source>
</evidence>
<dbReference type="EMBL" id="LNQE01000936">
    <property type="protein sequence ID" value="KUG22860.1"/>
    <property type="molecule type" value="Genomic_DNA"/>
</dbReference>
<keyword evidence="6" id="KW-0235">DNA replication</keyword>
<evidence type="ECO:0000256" key="12">
    <source>
        <dbReference type="ARBA" id="ARBA00023163"/>
    </source>
</evidence>
<dbReference type="SMART" id="SM00493">
    <property type="entry name" value="TOPRIM"/>
    <property type="match status" value="1"/>
</dbReference>
<dbReference type="Pfam" id="PF10410">
    <property type="entry name" value="DnaB_bind"/>
    <property type="match status" value="1"/>
</dbReference>
<dbReference type="InterPro" id="IPR030846">
    <property type="entry name" value="DnaG_bac"/>
</dbReference>
<dbReference type="PIRSF" id="PIRSF002811">
    <property type="entry name" value="DnaG"/>
    <property type="match status" value="1"/>
</dbReference>
<comment type="caution">
    <text evidence="14">The sequence shown here is derived from an EMBL/GenBank/DDBJ whole genome shotgun (WGS) entry which is preliminary data.</text>
</comment>
<sequence length="589" mass="67385">MRFDDNKIEEIKSRVDIVELASEYLTLKKAGRNFIGLCPFHQEKTPSFTVNRDKQIFYCFGCGEGGNVITFLMKIADKTFPEAIKILAEKTGVVLPPMLSGKEARQKDSLKESIINLNLRAVQHFSRNLSSGAGKVAREYLQNRSISEETIKHFRLGYVPDTWRSLTDYIESSGLSLKLAEQAGLVIAGKEGSYYDRFRGRLIFPIENIFGEIVAFGGRILDKGEPKYLNSPESPVYIKGKNLYGLNKAKEEIRKKGFALIVEGYFDLISLSNAGIGNVVATLGTALTQEHLELLRRYTVEVVALFDPDEAGRKALDRSLELFLSMRMRARALILPENYDPDDYIKKYGKDKLDELIANAPAISDYYIDNVLGGGRTFEDKRDMIKAAMEFISKIDDEIEKNLFIKRVAEKLGINEELLKKELYKKGAQIKTKTAGERQNIRVHIDPVEVHLILLLLEYPQKMAQAESEKVFDHFLHMELKNLGEKIIEAYKLLGFVDINVILSADSDQPLREKIYKLRIDEPPIDDVTMEKDFNDTIRKIKGKWYKEQKRQIQLKLKQADESGDKELIYNLTCQKQNLMREERSLINK</sequence>
<dbReference type="InterPro" id="IPR013264">
    <property type="entry name" value="DNAG_N"/>
</dbReference>
<evidence type="ECO:0000259" key="13">
    <source>
        <dbReference type="PROSITE" id="PS50880"/>
    </source>
</evidence>
<evidence type="ECO:0000256" key="8">
    <source>
        <dbReference type="ARBA" id="ARBA00022771"/>
    </source>
</evidence>
<keyword evidence="10" id="KW-0460">Magnesium</keyword>
<dbReference type="InterPro" id="IPR006171">
    <property type="entry name" value="TOPRIM_dom"/>
</dbReference>
<dbReference type="GO" id="GO:0003899">
    <property type="term" value="F:DNA-directed RNA polymerase activity"/>
    <property type="evidence" value="ECO:0007669"/>
    <property type="project" value="InterPro"/>
</dbReference>
<dbReference type="SUPFAM" id="SSF56731">
    <property type="entry name" value="DNA primase core"/>
    <property type="match status" value="1"/>
</dbReference>
<gene>
    <name evidence="14" type="ORF">ASZ90_007354</name>
</gene>
<comment type="cofactor">
    <cofactor evidence="1">
        <name>Zn(2+)</name>
        <dbReference type="ChEBI" id="CHEBI:29105"/>
    </cofactor>
</comment>
<feature type="domain" description="Toprim" evidence="13">
    <location>
        <begin position="257"/>
        <end position="338"/>
    </location>
</feature>
<reference evidence="14" key="1">
    <citation type="journal article" date="2015" name="Proc. Natl. Acad. Sci. U.S.A.">
        <title>Networks of energetic and metabolic interactions define dynamics in microbial communities.</title>
        <authorList>
            <person name="Embree M."/>
            <person name="Liu J.K."/>
            <person name="Al-Bassam M.M."/>
            <person name="Zengler K."/>
        </authorList>
    </citation>
    <scope>NUCLEOTIDE SEQUENCE</scope>
</reference>
<keyword evidence="2" id="KW-0240">DNA-directed RNA polymerase</keyword>
<evidence type="ECO:0000256" key="11">
    <source>
        <dbReference type="ARBA" id="ARBA00023125"/>
    </source>
</evidence>
<evidence type="ECO:0000256" key="10">
    <source>
        <dbReference type="ARBA" id="ARBA00022842"/>
    </source>
</evidence>
<dbReference type="AlphaFoldDB" id="A0A0W8FPQ2"/>
<dbReference type="GO" id="GO:0005737">
    <property type="term" value="C:cytoplasm"/>
    <property type="evidence" value="ECO:0007669"/>
    <property type="project" value="TreeGrafter"/>
</dbReference>
<dbReference type="Pfam" id="PF01807">
    <property type="entry name" value="Zn_ribbon_DnaG"/>
    <property type="match status" value="1"/>
</dbReference>
<dbReference type="Gene3D" id="1.10.860.10">
    <property type="entry name" value="DNAb Helicase, Chain A"/>
    <property type="match status" value="1"/>
</dbReference>
<dbReference type="GO" id="GO:1990077">
    <property type="term" value="C:primosome complex"/>
    <property type="evidence" value="ECO:0007669"/>
    <property type="project" value="UniProtKB-KW"/>
</dbReference>
<evidence type="ECO:0000256" key="3">
    <source>
        <dbReference type="ARBA" id="ARBA00022515"/>
    </source>
</evidence>
<dbReference type="InterPro" id="IPR002694">
    <property type="entry name" value="Znf_CHC2"/>
</dbReference>
<name>A0A0W8FPQ2_9ZZZZ</name>
<dbReference type="FunFam" id="3.40.1360.10:FF:000002">
    <property type="entry name" value="DNA primase"/>
    <property type="match status" value="1"/>
</dbReference>
<dbReference type="InterPro" id="IPR037068">
    <property type="entry name" value="DNA_primase_core_N_sf"/>
</dbReference>
<dbReference type="GO" id="GO:0008270">
    <property type="term" value="F:zinc ion binding"/>
    <property type="evidence" value="ECO:0007669"/>
    <property type="project" value="UniProtKB-KW"/>
</dbReference>
<dbReference type="GO" id="GO:0006269">
    <property type="term" value="P:DNA replication, synthesis of primer"/>
    <property type="evidence" value="ECO:0007669"/>
    <property type="project" value="UniProtKB-KW"/>
</dbReference>
<dbReference type="InterPro" id="IPR019475">
    <property type="entry name" value="DNA_primase_DnaB-bd"/>
</dbReference>
<keyword evidence="3" id="KW-0639">Primosome</keyword>
<proteinExistence type="inferred from homology"/>
<keyword evidence="12" id="KW-0804">Transcription</keyword>
<dbReference type="PANTHER" id="PTHR30313:SF2">
    <property type="entry name" value="DNA PRIMASE"/>
    <property type="match status" value="1"/>
</dbReference>
<protein>
    <submittedName>
        <fullName evidence="14">Dna primase</fullName>
    </submittedName>
</protein>
<keyword evidence="7" id="KW-0479">Metal-binding</keyword>
<evidence type="ECO:0000256" key="4">
    <source>
        <dbReference type="ARBA" id="ARBA00022679"/>
    </source>
</evidence>
<dbReference type="InterPro" id="IPR036977">
    <property type="entry name" value="DNA_primase_Znf_CHC2"/>
</dbReference>
<dbReference type="NCBIfam" id="TIGR01391">
    <property type="entry name" value="dnaG"/>
    <property type="match status" value="1"/>
</dbReference>
<dbReference type="HAMAP" id="MF_00974">
    <property type="entry name" value="DNA_primase_DnaG"/>
    <property type="match status" value="1"/>
</dbReference>
<dbReference type="InterPro" id="IPR006295">
    <property type="entry name" value="DNA_primase_DnaG"/>
</dbReference>
<dbReference type="PROSITE" id="PS50880">
    <property type="entry name" value="TOPRIM"/>
    <property type="match status" value="1"/>
</dbReference>
<organism evidence="14">
    <name type="scientific">hydrocarbon metagenome</name>
    <dbReference type="NCBI Taxonomy" id="938273"/>
    <lineage>
        <taxon>unclassified sequences</taxon>
        <taxon>metagenomes</taxon>
        <taxon>ecological metagenomes</taxon>
    </lineage>
</organism>
<keyword evidence="8" id="KW-0863">Zinc-finger</keyword>
<dbReference type="InterPro" id="IPR050219">
    <property type="entry name" value="DnaG_primase"/>
</dbReference>
<dbReference type="Pfam" id="PF13155">
    <property type="entry name" value="Toprim_2"/>
    <property type="match status" value="1"/>
</dbReference>
<evidence type="ECO:0000256" key="6">
    <source>
        <dbReference type="ARBA" id="ARBA00022705"/>
    </source>
</evidence>
<keyword evidence="11" id="KW-0238">DNA-binding</keyword>
<dbReference type="GO" id="GO:0000428">
    <property type="term" value="C:DNA-directed RNA polymerase complex"/>
    <property type="evidence" value="ECO:0007669"/>
    <property type="project" value="UniProtKB-KW"/>
</dbReference>
<dbReference type="InterPro" id="IPR016136">
    <property type="entry name" value="DNA_helicase_N/primase_C"/>
</dbReference>
<evidence type="ECO:0000256" key="2">
    <source>
        <dbReference type="ARBA" id="ARBA00022478"/>
    </source>
</evidence>
<dbReference type="GO" id="GO:0003677">
    <property type="term" value="F:DNA binding"/>
    <property type="evidence" value="ECO:0007669"/>
    <property type="project" value="UniProtKB-KW"/>
</dbReference>
<dbReference type="FunFam" id="3.90.580.10:FF:000001">
    <property type="entry name" value="DNA primase"/>
    <property type="match status" value="1"/>
</dbReference>
<keyword evidence="4" id="KW-0808">Transferase</keyword>
<dbReference type="Gene3D" id="3.40.1360.10">
    <property type="match status" value="1"/>
</dbReference>
<accession>A0A0W8FPQ2</accession>
<evidence type="ECO:0000256" key="5">
    <source>
        <dbReference type="ARBA" id="ARBA00022695"/>
    </source>
</evidence>
<dbReference type="Gene3D" id="3.90.980.10">
    <property type="entry name" value="DNA primase, catalytic core, N-terminal domain"/>
    <property type="match status" value="1"/>
</dbReference>
<keyword evidence="5" id="KW-0548">Nucleotidyltransferase</keyword>
<evidence type="ECO:0000256" key="7">
    <source>
        <dbReference type="ARBA" id="ARBA00022723"/>
    </source>
</evidence>
<dbReference type="InterPro" id="IPR034151">
    <property type="entry name" value="TOPRIM_DnaG_bac"/>
</dbReference>
<dbReference type="SMART" id="SM00400">
    <property type="entry name" value="ZnF_CHCC"/>
    <property type="match status" value="1"/>
</dbReference>
<dbReference type="Gene3D" id="3.90.580.10">
    <property type="entry name" value="Zinc finger, CHC2-type domain"/>
    <property type="match status" value="1"/>
</dbReference>
<dbReference type="PANTHER" id="PTHR30313">
    <property type="entry name" value="DNA PRIMASE"/>
    <property type="match status" value="1"/>
</dbReference>
<evidence type="ECO:0000256" key="9">
    <source>
        <dbReference type="ARBA" id="ARBA00022833"/>
    </source>
</evidence>